<organism evidence="1 2">
    <name type="scientific">Camellia lanceoleosa</name>
    <dbReference type="NCBI Taxonomy" id="1840588"/>
    <lineage>
        <taxon>Eukaryota</taxon>
        <taxon>Viridiplantae</taxon>
        <taxon>Streptophyta</taxon>
        <taxon>Embryophyta</taxon>
        <taxon>Tracheophyta</taxon>
        <taxon>Spermatophyta</taxon>
        <taxon>Magnoliopsida</taxon>
        <taxon>eudicotyledons</taxon>
        <taxon>Gunneridae</taxon>
        <taxon>Pentapetalae</taxon>
        <taxon>asterids</taxon>
        <taxon>Ericales</taxon>
        <taxon>Theaceae</taxon>
        <taxon>Camellia</taxon>
    </lineage>
</organism>
<proteinExistence type="predicted"/>
<evidence type="ECO:0000313" key="2">
    <source>
        <dbReference type="Proteomes" id="UP001060215"/>
    </source>
</evidence>
<comment type="caution">
    <text evidence="1">The sequence shown here is derived from an EMBL/GenBank/DDBJ whole genome shotgun (WGS) entry which is preliminary data.</text>
</comment>
<dbReference type="EMBL" id="CM045758">
    <property type="protein sequence ID" value="KAI8031232.1"/>
    <property type="molecule type" value="Genomic_DNA"/>
</dbReference>
<protein>
    <submittedName>
        <fullName evidence="1">SWI/SNF complex subunit SWI3D</fullName>
    </submittedName>
</protein>
<reference evidence="1 2" key="1">
    <citation type="journal article" date="2022" name="Plant J.">
        <title>Chromosome-level genome of Camellia lanceoleosa provides a valuable resource for understanding genome evolution and self-incompatibility.</title>
        <authorList>
            <person name="Gong W."/>
            <person name="Xiao S."/>
            <person name="Wang L."/>
            <person name="Liao Z."/>
            <person name="Chang Y."/>
            <person name="Mo W."/>
            <person name="Hu G."/>
            <person name="Li W."/>
            <person name="Zhao G."/>
            <person name="Zhu H."/>
            <person name="Hu X."/>
            <person name="Ji K."/>
            <person name="Xiang X."/>
            <person name="Song Q."/>
            <person name="Yuan D."/>
            <person name="Jin S."/>
            <person name="Zhang L."/>
        </authorList>
    </citation>
    <scope>NUCLEOTIDE SEQUENCE [LARGE SCALE GENOMIC DNA]</scope>
    <source>
        <strain evidence="1">SQ_2022a</strain>
    </source>
</reference>
<dbReference type="Proteomes" id="UP001060215">
    <property type="component" value="Chromosome 1"/>
</dbReference>
<accession>A0ACC0IZ81</accession>
<evidence type="ECO:0000313" key="1">
    <source>
        <dbReference type="EMBL" id="KAI8031232.1"/>
    </source>
</evidence>
<name>A0ACC0IZ81_9ERIC</name>
<gene>
    <name evidence="1" type="ORF">LOK49_LG01G04010</name>
</gene>
<sequence length="247" mass="27444">MTASTVCRTMKGILSADSVLVAQADYDLCSECFNNGKLDSGWSPTDFILIEPAEAAGLSGEKWTDQEILLFLEVLELYNENWNKVAEHVATKTKAQCILHFVQMPIEDAFIDCDDEKDASVKENADTAMADNDSSAPKETPEIPESRTGTDENQPQSYPMEIPKPEDASELKADQKSTSVFQNHFQNIRTISEHADPFQNIITSFTTCRSISEPVSSVAYQFQHQNQCSTQHDLSVMFNTTCSIPVS</sequence>
<keyword evidence="2" id="KW-1185">Reference proteome</keyword>